<dbReference type="OrthoDB" id="242257at2759"/>
<dbReference type="Pfam" id="PF23578">
    <property type="entry name" value="DGKI"/>
    <property type="match status" value="1"/>
</dbReference>
<dbReference type="AlphaFoldDB" id="F4X1U2"/>
<evidence type="ECO:0000313" key="3">
    <source>
        <dbReference type="EMBL" id="EGI59599.1"/>
    </source>
</evidence>
<dbReference type="PROSITE" id="PS50088">
    <property type="entry name" value="ANK_REPEAT"/>
    <property type="match status" value="1"/>
</dbReference>
<name>F4X1U2_ACREC</name>
<dbReference type="STRING" id="103372.F4X1U2"/>
<dbReference type="InterPro" id="IPR056383">
    <property type="entry name" value="DGKI-like_dom"/>
</dbReference>
<keyword evidence="4" id="KW-1185">Reference proteome</keyword>
<dbReference type="Pfam" id="PF00023">
    <property type="entry name" value="Ank"/>
    <property type="match status" value="1"/>
</dbReference>
<organism evidence="4">
    <name type="scientific">Acromyrmex echinatior</name>
    <name type="common">Panamanian leafcutter ant</name>
    <name type="synonym">Acromyrmex octospinosus echinatior</name>
    <dbReference type="NCBI Taxonomy" id="103372"/>
    <lineage>
        <taxon>Eukaryota</taxon>
        <taxon>Metazoa</taxon>
        <taxon>Ecdysozoa</taxon>
        <taxon>Arthropoda</taxon>
        <taxon>Hexapoda</taxon>
        <taxon>Insecta</taxon>
        <taxon>Pterygota</taxon>
        <taxon>Neoptera</taxon>
        <taxon>Endopterygota</taxon>
        <taxon>Hymenoptera</taxon>
        <taxon>Apocrita</taxon>
        <taxon>Aculeata</taxon>
        <taxon>Formicoidea</taxon>
        <taxon>Formicidae</taxon>
        <taxon>Myrmicinae</taxon>
        <taxon>Acromyrmex</taxon>
    </lineage>
</organism>
<gene>
    <name evidence="3" type="ORF">G5I_12260</name>
</gene>
<keyword evidence="3" id="KW-0418">Kinase</keyword>
<proteinExistence type="predicted"/>
<dbReference type="InParanoid" id="F4X1U2"/>
<dbReference type="GO" id="GO:0004143">
    <property type="term" value="F:ATP-dependent diacylglycerol kinase activity"/>
    <property type="evidence" value="ECO:0007669"/>
    <property type="project" value="UniProtKB-ARBA"/>
</dbReference>
<accession>F4X1U2</accession>
<evidence type="ECO:0000259" key="2">
    <source>
        <dbReference type="Pfam" id="PF23578"/>
    </source>
</evidence>
<protein>
    <submittedName>
        <fullName evidence="3">Eye-specific diacylglycerol kinase</fullName>
    </submittedName>
</protein>
<keyword evidence="3" id="KW-0808">Transferase</keyword>
<evidence type="ECO:0000313" key="4">
    <source>
        <dbReference type="Proteomes" id="UP000007755"/>
    </source>
</evidence>
<dbReference type="InterPro" id="IPR036770">
    <property type="entry name" value="Ankyrin_rpt-contain_sf"/>
</dbReference>
<dbReference type="SUPFAM" id="SSF48403">
    <property type="entry name" value="Ankyrin repeat"/>
    <property type="match status" value="1"/>
</dbReference>
<evidence type="ECO:0000256" key="1">
    <source>
        <dbReference type="PROSITE-ProRule" id="PRU00023"/>
    </source>
</evidence>
<feature type="repeat" description="ANK" evidence="1">
    <location>
        <begin position="205"/>
        <end position="237"/>
    </location>
</feature>
<dbReference type="EMBL" id="GL888551">
    <property type="protein sequence ID" value="EGI59599.1"/>
    <property type="molecule type" value="Genomic_DNA"/>
</dbReference>
<dbReference type="PROSITE" id="PS50297">
    <property type="entry name" value="ANK_REP_REGION"/>
    <property type="match status" value="1"/>
</dbReference>
<feature type="domain" description="Diacylglycerol kinase iota-like" evidence="2">
    <location>
        <begin position="78"/>
        <end position="173"/>
    </location>
</feature>
<dbReference type="InterPro" id="IPR002110">
    <property type="entry name" value="Ankyrin_rpt"/>
</dbReference>
<dbReference type="Proteomes" id="UP000007755">
    <property type="component" value="Unassembled WGS sequence"/>
</dbReference>
<dbReference type="Gene3D" id="1.25.40.20">
    <property type="entry name" value="Ankyrin repeat-containing domain"/>
    <property type="match status" value="1"/>
</dbReference>
<reference evidence="3" key="1">
    <citation type="submission" date="2011-02" db="EMBL/GenBank/DDBJ databases">
        <title>The genome of the leaf-cutting ant Acromyrmex echinatior suggests key adaptations to social evolution and fungus farming.</title>
        <authorList>
            <person name="Nygaard S."/>
            <person name="Zhang G."/>
        </authorList>
    </citation>
    <scope>NUCLEOTIDE SEQUENCE</scope>
</reference>
<feature type="non-terminal residue" evidence="3">
    <location>
        <position position="1"/>
    </location>
</feature>
<dbReference type="eggNOG" id="KOG0782">
    <property type="taxonomic scope" value="Eukaryota"/>
</dbReference>
<sequence>REPRSTPDWGPNAFNGEHLWVPTATSGDFCYVNDCSVDGEACRLLPSIITLSMLNKATMLAKRRNTGKPHQHTARLDRLKLPVMRIKMSDYEAYHHNKEMLKDVAESWFAEPLDLDAATDLESLRKLLTKDYNMDSCCFLDSCTAERFFRIDRGQEQLHYVTDVAVDAVYILDEDAVQQQSGGQAGPSQIVVNQEVKTAQIHLPRGQTALHKAAQNKRRSICCMLVAGGASLMVKDRHGNTPHQLALIAEDHDLAAYLQSK</sequence>
<keyword evidence="1" id="KW-0040">ANK repeat</keyword>